<reference evidence="2" key="1">
    <citation type="submission" date="2016-07" db="EMBL/GenBank/DDBJ databases">
        <title>De novo transcriptome assembly of four accessions of the metal hyperaccumulator plant Noccaea caerulescens.</title>
        <authorList>
            <person name="Blande D."/>
            <person name="Halimaa P."/>
            <person name="Tervahauta A.I."/>
            <person name="Aarts M.G."/>
            <person name="Karenlampi S.O."/>
        </authorList>
    </citation>
    <scope>NUCLEOTIDE SEQUENCE</scope>
</reference>
<dbReference type="AlphaFoldDB" id="A0A1J3CNS0"/>
<protein>
    <submittedName>
        <fullName evidence="2">Patatin-like protein 1</fullName>
    </submittedName>
</protein>
<dbReference type="GO" id="GO:0016042">
    <property type="term" value="P:lipid catabolic process"/>
    <property type="evidence" value="ECO:0007669"/>
    <property type="project" value="UniProtKB-KW"/>
</dbReference>
<proteinExistence type="predicted"/>
<dbReference type="PANTHER" id="PTHR32176:SF89">
    <property type="entry name" value="PATATIN-LIKE PROTEIN 1-RELATED"/>
    <property type="match status" value="1"/>
</dbReference>
<accession>A0A1J3CNS0</accession>
<dbReference type="InterPro" id="IPR016035">
    <property type="entry name" value="Acyl_Trfase/lysoPLipase"/>
</dbReference>
<sequence length="163" mass="18639">MGELKPLGYNRFLVISVGTGSANKEEKYNAKKAAKWGIISWLYDDGSTPLLEIITESSRDLVHFHSSVVFSALKSEDKYLRIDDDTLDKDESSMDLATKSNLENLVRMGEKMLKNRVAHMNIDTGDYEPIPDNVTNDQELKRFAKILSDERKSRITIIKRRNE</sequence>
<organism evidence="2">
    <name type="scientific">Noccaea caerulescens</name>
    <name type="common">Alpine penny-cress</name>
    <name type="synonym">Thlaspi caerulescens</name>
    <dbReference type="NCBI Taxonomy" id="107243"/>
    <lineage>
        <taxon>Eukaryota</taxon>
        <taxon>Viridiplantae</taxon>
        <taxon>Streptophyta</taxon>
        <taxon>Embryophyta</taxon>
        <taxon>Tracheophyta</taxon>
        <taxon>Spermatophyta</taxon>
        <taxon>Magnoliopsida</taxon>
        <taxon>eudicotyledons</taxon>
        <taxon>Gunneridae</taxon>
        <taxon>Pentapetalae</taxon>
        <taxon>rosids</taxon>
        <taxon>malvids</taxon>
        <taxon>Brassicales</taxon>
        <taxon>Brassicaceae</taxon>
        <taxon>Coluteocarpeae</taxon>
        <taxon>Noccaea</taxon>
    </lineage>
</organism>
<dbReference type="Gene3D" id="3.40.1090.10">
    <property type="entry name" value="Cytosolic phospholipase A2 catalytic domain"/>
    <property type="match status" value="1"/>
</dbReference>
<dbReference type="GO" id="GO:0047372">
    <property type="term" value="F:monoacylglycerol lipase activity"/>
    <property type="evidence" value="ECO:0007669"/>
    <property type="project" value="TreeGrafter"/>
</dbReference>
<dbReference type="EMBL" id="GEVI01022757">
    <property type="protein sequence ID" value="JAU09563.1"/>
    <property type="molecule type" value="Transcribed_RNA"/>
</dbReference>
<dbReference type="PANTHER" id="PTHR32176">
    <property type="entry name" value="XYLOSE ISOMERASE"/>
    <property type="match status" value="1"/>
</dbReference>
<keyword evidence="1" id="KW-0443">Lipid metabolism</keyword>
<gene>
    <name evidence="2" type="ORF">GA_TR3722_c1_g1_i1_g.13152</name>
</gene>
<evidence type="ECO:0000313" key="2">
    <source>
        <dbReference type="EMBL" id="JAU09563.1"/>
    </source>
</evidence>
<dbReference type="SUPFAM" id="SSF52151">
    <property type="entry name" value="FabD/lysophospholipase-like"/>
    <property type="match status" value="1"/>
</dbReference>
<keyword evidence="1" id="KW-0442">Lipid degradation</keyword>
<name>A0A1J3CNS0_NOCCA</name>
<dbReference type="GO" id="GO:0004620">
    <property type="term" value="F:phospholipase activity"/>
    <property type="evidence" value="ECO:0007669"/>
    <property type="project" value="TreeGrafter"/>
</dbReference>
<evidence type="ECO:0000256" key="1">
    <source>
        <dbReference type="ARBA" id="ARBA00022963"/>
    </source>
</evidence>